<evidence type="ECO:0000256" key="7">
    <source>
        <dbReference type="ARBA" id="ARBA00023136"/>
    </source>
</evidence>
<dbReference type="InterPro" id="IPR013121">
    <property type="entry name" value="Fe_red_NAD-bd_6"/>
</dbReference>
<gene>
    <name evidence="13" type="primary">FRE8</name>
    <name evidence="13" type="ORF">Hypma_011144</name>
</gene>
<dbReference type="EMBL" id="LUEZ02000053">
    <property type="protein sequence ID" value="RDB22051.1"/>
    <property type="molecule type" value="Genomic_DNA"/>
</dbReference>
<feature type="domain" description="Ferric oxidoreductase" evidence="11">
    <location>
        <begin position="169"/>
        <end position="286"/>
    </location>
</feature>
<feature type="coiled-coil region" evidence="8">
    <location>
        <begin position="64"/>
        <end position="91"/>
    </location>
</feature>
<dbReference type="InParanoid" id="A0A369JIN5"/>
<comment type="subcellular location">
    <subcellularLocation>
        <location evidence="1">Membrane</location>
        <topology evidence="1">Multi-pass membrane protein</topology>
    </subcellularLocation>
</comment>
<dbReference type="GO" id="GO:0005886">
    <property type="term" value="C:plasma membrane"/>
    <property type="evidence" value="ECO:0007669"/>
    <property type="project" value="TreeGrafter"/>
</dbReference>
<dbReference type="GO" id="GO:0033215">
    <property type="term" value="P:reductive iron assimilation"/>
    <property type="evidence" value="ECO:0007669"/>
    <property type="project" value="TreeGrafter"/>
</dbReference>
<feature type="compositionally biased region" description="Low complexity" evidence="9">
    <location>
        <begin position="463"/>
        <end position="480"/>
    </location>
</feature>
<feature type="transmembrane region" description="Helical" evidence="10">
    <location>
        <begin position="246"/>
        <end position="263"/>
    </location>
</feature>
<dbReference type="InterPro" id="IPR050369">
    <property type="entry name" value="RBOH/FRE"/>
</dbReference>
<dbReference type="STRING" id="39966.A0A369JIN5"/>
<evidence type="ECO:0000256" key="10">
    <source>
        <dbReference type="SAM" id="Phobius"/>
    </source>
</evidence>
<dbReference type="AlphaFoldDB" id="A0A369JIN5"/>
<feature type="transmembrane region" description="Helical" evidence="10">
    <location>
        <begin position="270"/>
        <end position="291"/>
    </location>
</feature>
<keyword evidence="5" id="KW-0560">Oxidoreductase</keyword>
<feature type="compositionally biased region" description="Low complexity" evidence="9">
    <location>
        <begin position="496"/>
        <end position="508"/>
    </location>
</feature>
<dbReference type="Proteomes" id="UP000076154">
    <property type="component" value="Unassembled WGS sequence"/>
</dbReference>
<protein>
    <submittedName>
        <fullName evidence="13">Ferric reductase transmembrane component 8</fullName>
    </submittedName>
</protein>
<evidence type="ECO:0000256" key="5">
    <source>
        <dbReference type="ARBA" id="ARBA00023002"/>
    </source>
</evidence>
<dbReference type="Pfam" id="PF01794">
    <property type="entry name" value="Ferric_reduct"/>
    <property type="match status" value="1"/>
</dbReference>
<evidence type="ECO:0000256" key="9">
    <source>
        <dbReference type="SAM" id="MobiDB-lite"/>
    </source>
</evidence>
<feature type="compositionally biased region" description="Gly residues" evidence="9">
    <location>
        <begin position="413"/>
        <end position="429"/>
    </location>
</feature>
<feature type="compositionally biased region" description="Basic and acidic residues" evidence="9">
    <location>
        <begin position="482"/>
        <end position="495"/>
    </location>
</feature>
<feature type="region of interest" description="Disordered" evidence="9">
    <location>
        <begin position="458"/>
        <end position="509"/>
    </location>
</feature>
<evidence type="ECO:0000256" key="6">
    <source>
        <dbReference type="ARBA" id="ARBA00023065"/>
    </source>
</evidence>
<evidence type="ECO:0000259" key="11">
    <source>
        <dbReference type="Pfam" id="PF01794"/>
    </source>
</evidence>
<dbReference type="SUPFAM" id="SSF52343">
    <property type="entry name" value="Ferredoxin reductase-like, C-terminal NADP-linked domain"/>
    <property type="match status" value="1"/>
</dbReference>
<evidence type="ECO:0000256" key="3">
    <source>
        <dbReference type="ARBA" id="ARBA00022982"/>
    </source>
</evidence>
<feature type="region of interest" description="Disordered" evidence="9">
    <location>
        <begin position="397"/>
        <end position="432"/>
    </location>
</feature>
<dbReference type="SFLD" id="SFLDG01168">
    <property type="entry name" value="Ferric_reductase_subgroup_(FRE"/>
    <property type="match status" value="1"/>
</dbReference>
<evidence type="ECO:0000313" key="14">
    <source>
        <dbReference type="Proteomes" id="UP000076154"/>
    </source>
</evidence>
<proteinExistence type="predicted"/>
<comment type="caution">
    <text evidence="13">The sequence shown here is derived from an EMBL/GenBank/DDBJ whole genome shotgun (WGS) entry which is preliminary data.</text>
</comment>
<dbReference type="CDD" id="cd06186">
    <property type="entry name" value="NOX_Duox_like_FAD_NADP"/>
    <property type="match status" value="1"/>
</dbReference>
<feature type="region of interest" description="Disordered" evidence="9">
    <location>
        <begin position="566"/>
        <end position="598"/>
    </location>
</feature>
<feature type="domain" description="Ferric reductase NAD binding" evidence="12">
    <location>
        <begin position="533"/>
        <end position="650"/>
    </location>
</feature>
<keyword evidence="6" id="KW-0406">Ion transport</keyword>
<keyword evidence="4 10" id="KW-1133">Transmembrane helix</keyword>
<dbReference type="Gene3D" id="3.40.50.80">
    <property type="entry name" value="Nucleotide-binding domain of ferredoxin-NADP reductase (FNR) module"/>
    <property type="match status" value="1"/>
</dbReference>
<feature type="transmembrane region" description="Helical" evidence="10">
    <location>
        <begin position="116"/>
        <end position="135"/>
    </location>
</feature>
<dbReference type="InterPro" id="IPR013130">
    <property type="entry name" value="Fe3_Rdtase_TM_dom"/>
</dbReference>
<keyword evidence="7 10" id="KW-0472">Membrane</keyword>
<accession>A0A369JIN5</accession>
<keyword evidence="14" id="KW-1185">Reference proteome</keyword>
<dbReference type="GO" id="GO:0000293">
    <property type="term" value="F:ferric-chelate reductase activity"/>
    <property type="evidence" value="ECO:0007669"/>
    <property type="project" value="TreeGrafter"/>
</dbReference>
<organism evidence="13 14">
    <name type="scientific">Hypsizygus marmoreus</name>
    <name type="common">White beech mushroom</name>
    <name type="synonym">Agaricus marmoreus</name>
    <dbReference type="NCBI Taxonomy" id="39966"/>
    <lineage>
        <taxon>Eukaryota</taxon>
        <taxon>Fungi</taxon>
        <taxon>Dikarya</taxon>
        <taxon>Basidiomycota</taxon>
        <taxon>Agaricomycotina</taxon>
        <taxon>Agaricomycetes</taxon>
        <taxon>Agaricomycetidae</taxon>
        <taxon>Agaricales</taxon>
        <taxon>Tricholomatineae</taxon>
        <taxon>Lyophyllaceae</taxon>
        <taxon>Hypsizygus</taxon>
    </lineage>
</organism>
<evidence type="ECO:0000259" key="12">
    <source>
        <dbReference type="Pfam" id="PF08030"/>
    </source>
</evidence>
<name>A0A369JIN5_HYPMA</name>
<dbReference type="Pfam" id="PF08030">
    <property type="entry name" value="NAD_binding_6"/>
    <property type="match status" value="1"/>
</dbReference>
<keyword evidence="6" id="KW-0813">Transport</keyword>
<feature type="transmembrane region" description="Helical" evidence="10">
    <location>
        <begin position="209"/>
        <end position="226"/>
    </location>
</feature>
<evidence type="ECO:0000256" key="8">
    <source>
        <dbReference type="SAM" id="Coils"/>
    </source>
</evidence>
<keyword evidence="3" id="KW-0249">Electron transport</keyword>
<sequence>MADTGAPPTIPTEFQQYNSYVEDPKWQIKFTIIWTSVLAAFVLFALPHTVREHRKWLPGTFGVVEDWRGRYKRLAAEDDEAEAEVKRDEEDKVKSCCTAKNIPLGVERRRSAKQVVAARILSVLGSVLYWTPPYINLNVGQLFLILTYISTVLACTLTSAPLLSNSNRAGFLALAQLPPIFLLSSKNGPLPLLLPPFFAYTRLNPMHRWAGRIMFVCVLVHGALWIRNHVEWGLPILGEGKETSGVAALGVLGVLVGTSFRWVRVRAWGVFYWVHFLAVPAFFVTVCYHTMYAAPWIVPPIAFYAFDLLMRAGRYRLKDAQLVRVDGGMTIIRIPDCDTGFHGGQHVRLRVFFGGRVFEAHPFSIMCAPGSTSTSTSTLGVGRKRTCLSARDVEGYYSGSETNGKDEEIQMQDGGGGDGDGDGEGGGSEAPGILLGARVVGDWTRALNVYAAEQEDAIRRARSSSSSSSSSSSTASLSLANDDPKSKSKSKKEIKPIASSSSPTSGGPIPIPVPVQVMFDGPYGGCSLDLPRYQRVVLLAGGSGATFALGVLDELVAGVCGVGKDGGKGGGEGGGEGDGEGVGESGEKATNGGGEEVGMRPRTKSIHFVWCIRSFGSIKWLAPLLRAIALTAGSPSAPHKIRLRITVYVTCLCVPEDVPSIPGMEVRVGGRPDVCALIGGDLEGK</sequence>
<dbReference type="PANTHER" id="PTHR11972">
    <property type="entry name" value="NADPH OXIDASE"/>
    <property type="match status" value="1"/>
</dbReference>
<keyword evidence="8" id="KW-0175">Coiled coil</keyword>
<evidence type="ECO:0000313" key="13">
    <source>
        <dbReference type="EMBL" id="RDB22051.1"/>
    </source>
</evidence>
<evidence type="ECO:0000256" key="1">
    <source>
        <dbReference type="ARBA" id="ARBA00004141"/>
    </source>
</evidence>
<dbReference type="InterPro" id="IPR039261">
    <property type="entry name" value="FNR_nucleotide-bd"/>
</dbReference>
<evidence type="ECO:0000256" key="2">
    <source>
        <dbReference type="ARBA" id="ARBA00022692"/>
    </source>
</evidence>
<feature type="transmembrane region" description="Helical" evidence="10">
    <location>
        <begin position="26"/>
        <end position="46"/>
    </location>
</feature>
<dbReference type="PANTHER" id="PTHR11972:SF200">
    <property type="entry name" value="FAD-BINDING FR-TYPE DOMAIN-CONTAINING PROTEIN"/>
    <property type="match status" value="1"/>
</dbReference>
<dbReference type="OrthoDB" id="3944240at2759"/>
<evidence type="ECO:0000256" key="4">
    <source>
        <dbReference type="ARBA" id="ARBA00022989"/>
    </source>
</evidence>
<reference evidence="13" key="1">
    <citation type="submission" date="2018-04" db="EMBL/GenBank/DDBJ databases">
        <title>Whole genome sequencing of Hypsizygus marmoreus.</title>
        <authorList>
            <person name="Choi I.-G."/>
            <person name="Min B."/>
            <person name="Kim J.-G."/>
            <person name="Kim S."/>
            <person name="Oh Y.-L."/>
            <person name="Kong W.-S."/>
            <person name="Park H."/>
            <person name="Jeong J."/>
            <person name="Song E.-S."/>
        </authorList>
    </citation>
    <scope>NUCLEOTIDE SEQUENCE [LARGE SCALE GENOMIC DNA]</scope>
    <source>
        <strain evidence="13">51987-8</strain>
    </source>
</reference>
<feature type="transmembrane region" description="Helical" evidence="10">
    <location>
        <begin position="141"/>
        <end position="163"/>
    </location>
</feature>
<keyword evidence="2 10" id="KW-0812">Transmembrane</keyword>